<reference evidence="1" key="1">
    <citation type="submission" date="2018-05" db="EMBL/GenBank/DDBJ databases">
        <authorList>
            <person name="Lanie J.A."/>
            <person name="Ng W.-L."/>
            <person name="Kazmierczak K.M."/>
            <person name="Andrzejewski T.M."/>
            <person name="Davidsen T.M."/>
            <person name="Wayne K.J."/>
            <person name="Tettelin H."/>
            <person name="Glass J.I."/>
            <person name="Rusch D."/>
            <person name="Podicherti R."/>
            <person name="Tsui H.-C.T."/>
            <person name="Winkler M.E."/>
        </authorList>
    </citation>
    <scope>NUCLEOTIDE SEQUENCE</scope>
</reference>
<evidence type="ECO:0008006" key="2">
    <source>
        <dbReference type="Google" id="ProtNLM"/>
    </source>
</evidence>
<gene>
    <name evidence="1" type="ORF">METZ01_LOCUS5925</name>
</gene>
<accession>A0A381NES2</accession>
<evidence type="ECO:0000313" key="1">
    <source>
        <dbReference type="EMBL" id="SUZ53071.1"/>
    </source>
</evidence>
<proteinExistence type="predicted"/>
<sequence>MKKQFILIISLFLYLFSYSQKPLDSDFLYADQIPMDIKLNYSNKNMKKNTTDSTFIKTDLNYFYKEKWNTIPVSLRARGNFRRAKCYFPPIKMKIKKSQYKNTTFDGNKSLKLVLPCRTEDEKNDNILKEFIAYKIYELISPYHFKTRRVNIEFTEPKGKKVKTFSLKGFLIEDDSKLEKRFGGKVVDQFVHPLAMQGLSSVQHAFFQYLIGNTDFSIAYQHNGKVLYDSKTFIPLPYDFDMTGWVDPSYGFGNPTLKLSSLTERRFRGFKRDDELMNNVRKQFNDSKDEITSLVNSFKSEFDSEDEFENMYSFMLEFFKIIEDDNKFAKLILKQARTK</sequence>
<dbReference type="EMBL" id="UINC01000312">
    <property type="protein sequence ID" value="SUZ53071.1"/>
    <property type="molecule type" value="Genomic_DNA"/>
</dbReference>
<protein>
    <recommendedName>
        <fullName evidence="2">CotH protein</fullName>
    </recommendedName>
</protein>
<name>A0A381NES2_9ZZZZ</name>
<organism evidence="1">
    <name type="scientific">marine metagenome</name>
    <dbReference type="NCBI Taxonomy" id="408172"/>
    <lineage>
        <taxon>unclassified sequences</taxon>
        <taxon>metagenomes</taxon>
        <taxon>ecological metagenomes</taxon>
    </lineage>
</organism>
<dbReference type="AlphaFoldDB" id="A0A381NES2"/>